<dbReference type="SMART" id="SM00387">
    <property type="entry name" value="HATPase_c"/>
    <property type="match status" value="1"/>
</dbReference>
<dbReference type="SUPFAM" id="SSF47384">
    <property type="entry name" value="Homodimeric domain of signal transducing histidine kinase"/>
    <property type="match status" value="1"/>
</dbReference>
<dbReference type="Gene3D" id="3.40.50.2300">
    <property type="match status" value="2"/>
</dbReference>
<feature type="domain" description="Response regulatory" evidence="15">
    <location>
        <begin position="6"/>
        <end position="122"/>
    </location>
</feature>
<dbReference type="Gene3D" id="3.30.565.10">
    <property type="entry name" value="Histidine kinase-like ATPase, C-terminal domain"/>
    <property type="match status" value="1"/>
</dbReference>
<evidence type="ECO:0000256" key="9">
    <source>
        <dbReference type="ARBA" id="ARBA00023012"/>
    </source>
</evidence>
<evidence type="ECO:0000256" key="11">
    <source>
        <dbReference type="ARBA" id="ARBA00023306"/>
    </source>
</evidence>
<dbReference type="InterPro" id="IPR013656">
    <property type="entry name" value="PAS_4"/>
</dbReference>
<evidence type="ECO:0000313" key="19">
    <source>
        <dbReference type="Proteomes" id="UP000325755"/>
    </source>
</evidence>
<dbReference type="AlphaFoldDB" id="A0A5Q0BEF6"/>
<feature type="domain" description="PAS" evidence="16">
    <location>
        <begin position="140"/>
        <end position="210"/>
    </location>
</feature>
<dbReference type="SUPFAM" id="SSF52172">
    <property type="entry name" value="CheY-like"/>
    <property type="match status" value="2"/>
</dbReference>
<dbReference type="InParanoid" id="A0A5Q0BEF6"/>
<keyword evidence="19" id="KW-1185">Reference proteome</keyword>
<dbReference type="CDD" id="cd16922">
    <property type="entry name" value="HATPase_EvgS-ArcB-TorS-like"/>
    <property type="match status" value="1"/>
</dbReference>
<keyword evidence="6" id="KW-0547">Nucleotide-binding</keyword>
<keyword evidence="9" id="KW-0902">Two-component regulatory system</keyword>
<dbReference type="CDD" id="cd00082">
    <property type="entry name" value="HisKA"/>
    <property type="match status" value="1"/>
</dbReference>
<dbReference type="InterPro" id="IPR000700">
    <property type="entry name" value="PAS-assoc_C"/>
</dbReference>
<feature type="coiled-coil region" evidence="13">
    <location>
        <begin position="257"/>
        <end position="288"/>
    </location>
</feature>
<dbReference type="Proteomes" id="UP000325755">
    <property type="component" value="Chromosome"/>
</dbReference>
<dbReference type="EMBL" id="CP044205">
    <property type="protein sequence ID" value="QFY42253.1"/>
    <property type="molecule type" value="Genomic_DNA"/>
</dbReference>
<dbReference type="SMART" id="SM00086">
    <property type="entry name" value="PAC"/>
    <property type="match status" value="1"/>
</dbReference>
<evidence type="ECO:0000256" key="5">
    <source>
        <dbReference type="ARBA" id="ARBA00022679"/>
    </source>
</evidence>
<dbReference type="Pfam" id="PF00512">
    <property type="entry name" value="HisKA"/>
    <property type="match status" value="1"/>
</dbReference>
<dbReference type="Gene3D" id="3.30.450.20">
    <property type="entry name" value="PAS domain"/>
    <property type="match status" value="1"/>
</dbReference>
<dbReference type="SMART" id="SM00091">
    <property type="entry name" value="PAS"/>
    <property type="match status" value="1"/>
</dbReference>
<protein>
    <recommendedName>
        <fullName evidence="3">histidine kinase</fullName>
        <ecNumber evidence="3">2.7.13.3</ecNumber>
    </recommendedName>
</protein>
<keyword evidence="10" id="KW-0472">Membrane</keyword>
<evidence type="ECO:0000256" key="10">
    <source>
        <dbReference type="ARBA" id="ARBA00023136"/>
    </source>
</evidence>
<comment type="catalytic activity">
    <reaction evidence="1">
        <text>ATP + protein L-histidine = ADP + protein N-phospho-L-histidine.</text>
        <dbReference type="EC" id="2.7.13.3"/>
    </reaction>
</comment>
<proteinExistence type="predicted"/>
<keyword evidence="13" id="KW-0175">Coiled coil</keyword>
<evidence type="ECO:0000256" key="13">
    <source>
        <dbReference type="SAM" id="Coils"/>
    </source>
</evidence>
<dbReference type="GO" id="GO:0005524">
    <property type="term" value="F:ATP binding"/>
    <property type="evidence" value="ECO:0007669"/>
    <property type="project" value="UniProtKB-KW"/>
</dbReference>
<keyword evidence="7" id="KW-0418">Kinase</keyword>
<dbReference type="InterPro" id="IPR004358">
    <property type="entry name" value="Sig_transdc_His_kin-like_C"/>
</dbReference>
<dbReference type="GO" id="GO:0009927">
    <property type="term" value="F:histidine phosphotransfer kinase activity"/>
    <property type="evidence" value="ECO:0007669"/>
    <property type="project" value="TreeGrafter"/>
</dbReference>
<evidence type="ECO:0000256" key="3">
    <source>
        <dbReference type="ARBA" id="ARBA00012438"/>
    </source>
</evidence>
<dbReference type="FunCoup" id="A0A5Q0BEF6">
    <property type="interactions" value="223"/>
</dbReference>
<name>A0A5Q0BEF6_9GAMM</name>
<dbReference type="PROSITE" id="PS50112">
    <property type="entry name" value="PAS"/>
    <property type="match status" value="1"/>
</dbReference>
<dbReference type="Gene3D" id="1.10.287.130">
    <property type="match status" value="1"/>
</dbReference>
<dbReference type="SMART" id="SM00448">
    <property type="entry name" value="REC"/>
    <property type="match status" value="2"/>
</dbReference>
<dbReference type="InterPro" id="IPR035965">
    <property type="entry name" value="PAS-like_dom_sf"/>
</dbReference>
<dbReference type="CDD" id="cd17546">
    <property type="entry name" value="REC_hyHK_CKI1_RcsC-like"/>
    <property type="match status" value="1"/>
</dbReference>
<dbReference type="FunFam" id="1.10.287.130:FF:000038">
    <property type="entry name" value="Sensory transduction histidine kinase"/>
    <property type="match status" value="1"/>
</dbReference>
<evidence type="ECO:0000256" key="4">
    <source>
        <dbReference type="ARBA" id="ARBA00022553"/>
    </source>
</evidence>
<dbReference type="InterPro" id="IPR003661">
    <property type="entry name" value="HisK_dim/P_dom"/>
</dbReference>
<feature type="domain" description="Histidine kinase" evidence="14">
    <location>
        <begin position="302"/>
        <end position="522"/>
    </location>
</feature>
<dbReference type="OrthoDB" id="9810730at2"/>
<dbReference type="InterPro" id="IPR001789">
    <property type="entry name" value="Sig_transdc_resp-reg_receiver"/>
</dbReference>
<dbReference type="PANTHER" id="PTHR43047:SF72">
    <property type="entry name" value="OSMOSENSING HISTIDINE PROTEIN KINASE SLN1"/>
    <property type="match status" value="1"/>
</dbReference>
<evidence type="ECO:0000259" key="14">
    <source>
        <dbReference type="PROSITE" id="PS50109"/>
    </source>
</evidence>
<evidence type="ECO:0000256" key="8">
    <source>
        <dbReference type="ARBA" id="ARBA00022840"/>
    </source>
</evidence>
<dbReference type="InterPro" id="IPR000014">
    <property type="entry name" value="PAS"/>
</dbReference>
<dbReference type="PROSITE" id="PS50110">
    <property type="entry name" value="RESPONSE_REGULATORY"/>
    <property type="match status" value="2"/>
</dbReference>
<evidence type="ECO:0000259" key="17">
    <source>
        <dbReference type="PROSITE" id="PS50113"/>
    </source>
</evidence>
<keyword evidence="5" id="KW-0808">Transferase</keyword>
<evidence type="ECO:0000256" key="2">
    <source>
        <dbReference type="ARBA" id="ARBA00004370"/>
    </source>
</evidence>
<evidence type="ECO:0000256" key="6">
    <source>
        <dbReference type="ARBA" id="ARBA00022741"/>
    </source>
</evidence>
<dbReference type="CDD" id="cd00156">
    <property type="entry name" value="REC"/>
    <property type="match status" value="1"/>
</dbReference>
<dbReference type="InterPro" id="IPR011006">
    <property type="entry name" value="CheY-like_superfamily"/>
</dbReference>
<dbReference type="InterPro" id="IPR003594">
    <property type="entry name" value="HATPase_dom"/>
</dbReference>
<dbReference type="FunFam" id="3.30.565.10:FF:000010">
    <property type="entry name" value="Sensor histidine kinase RcsC"/>
    <property type="match status" value="1"/>
</dbReference>
<dbReference type="SUPFAM" id="SSF55785">
    <property type="entry name" value="PYP-like sensor domain (PAS domain)"/>
    <property type="match status" value="1"/>
</dbReference>
<feature type="domain" description="Response regulatory" evidence="15">
    <location>
        <begin position="548"/>
        <end position="664"/>
    </location>
</feature>
<evidence type="ECO:0000313" key="18">
    <source>
        <dbReference type="EMBL" id="QFY42253.1"/>
    </source>
</evidence>
<organism evidence="18 19">
    <name type="scientific">Candidatus Methylospira mobilis</name>
    <dbReference type="NCBI Taxonomy" id="1808979"/>
    <lineage>
        <taxon>Bacteria</taxon>
        <taxon>Pseudomonadati</taxon>
        <taxon>Pseudomonadota</taxon>
        <taxon>Gammaproteobacteria</taxon>
        <taxon>Methylococcales</taxon>
        <taxon>Methylococcaceae</taxon>
        <taxon>Candidatus Methylospira</taxon>
    </lineage>
</organism>
<dbReference type="InterPro" id="IPR001610">
    <property type="entry name" value="PAC"/>
</dbReference>
<dbReference type="Pfam" id="PF02518">
    <property type="entry name" value="HATPase_c"/>
    <property type="match status" value="1"/>
</dbReference>
<dbReference type="InterPro" id="IPR036890">
    <property type="entry name" value="HATPase_C_sf"/>
</dbReference>
<evidence type="ECO:0000256" key="1">
    <source>
        <dbReference type="ARBA" id="ARBA00000085"/>
    </source>
</evidence>
<evidence type="ECO:0000259" key="16">
    <source>
        <dbReference type="PROSITE" id="PS50112"/>
    </source>
</evidence>
<gene>
    <name evidence="18" type="ORF">F6R98_06115</name>
</gene>
<feature type="coiled-coil region" evidence="13">
    <location>
        <begin position="123"/>
        <end position="150"/>
    </location>
</feature>
<dbReference type="InterPro" id="IPR036097">
    <property type="entry name" value="HisK_dim/P_sf"/>
</dbReference>
<feature type="modified residue" description="4-aspartylphosphate" evidence="12">
    <location>
        <position position="57"/>
    </location>
</feature>
<dbReference type="PROSITE" id="PS50113">
    <property type="entry name" value="PAC"/>
    <property type="match status" value="1"/>
</dbReference>
<dbReference type="EC" id="2.7.13.3" evidence="3"/>
<dbReference type="GO" id="GO:0005886">
    <property type="term" value="C:plasma membrane"/>
    <property type="evidence" value="ECO:0007669"/>
    <property type="project" value="TreeGrafter"/>
</dbReference>
<dbReference type="PANTHER" id="PTHR43047">
    <property type="entry name" value="TWO-COMPONENT HISTIDINE PROTEIN KINASE"/>
    <property type="match status" value="1"/>
</dbReference>
<evidence type="ECO:0000256" key="12">
    <source>
        <dbReference type="PROSITE-ProRule" id="PRU00169"/>
    </source>
</evidence>
<sequence>MNRGARVLMLEDSLTDAELAERELRKSGMTFSSMRVDTRDAFIRALDDFRPDIVLSDYKLPDFDGMTALEIVRGNHPDVPVIMVTGALSDIEAVKLIQAGAKDYVLKDGLARLASSVRQALSAERGIRARKAAEKALRESEERFRSLVESTSDWIWEINAQAVYTYASPQVFDLLGYSVGEILGKTPFDLMPPAESGRVKAVFNDIASEKKPFRLLENANLHKDGRVVFLESSATPIFDAEGRLKGYRGIDRDITERKRVEENFRRYKDQLEETVRQRTEELQLARDAAEAANKAKSLFLANMSHELRTPMNAILGFSHMMRRDPHLTESQRENLNIINRSGEHLLSLINDVLEMAKIESGHLQLEIAPFDLGGMVREVVEMMRLRAEEKGLQLALDLASSFPRNIRGDEARIRQILVNLVSNAVKFTKQGQVTVRLGVECNSNFNQHLRIEVEDTGPGISQQDQQRLFHPFVQLADGGEQKGTGLGLSISRQFAQLMGGDIGVDSTAGKGALFWVDLPVELVSAADVFKPEKRGEVAGLAPGQPSYRILIAEDQQENQLLLGKLMTGLGLEVKATGTGEQCVKLFQDWHPDLIWMDRRMPVMDGDEAARRIRQLPEGQSVKIVAVTASVFSEEQQELLDAGMNDIVHKPYRFEEIYDSLARQLGIKYRYHAEVEEHNIPVVLTPAMLAVLPAAVRQQLREALESLDSGRITAIIRQIGECDAHLGRKLSGLVEYFDYPAILNSLGRTADLSVASASLSHPGHQPDAQCFKPPV</sequence>
<evidence type="ECO:0000256" key="7">
    <source>
        <dbReference type="ARBA" id="ARBA00022777"/>
    </source>
</evidence>
<dbReference type="NCBIfam" id="TIGR00229">
    <property type="entry name" value="sensory_box"/>
    <property type="match status" value="1"/>
</dbReference>
<keyword evidence="11" id="KW-0131">Cell cycle</keyword>
<feature type="domain" description="PAC" evidence="17">
    <location>
        <begin position="209"/>
        <end position="266"/>
    </location>
</feature>
<keyword evidence="4 12" id="KW-0597">Phosphoprotein</keyword>
<dbReference type="KEGG" id="mmob:F6R98_06115"/>
<dbReference type="Pfam" id="PF00072">
    <property type="entry name" value="Response_reg"/>
    <property type="match status" value="2"/>
</dbReference>
<dbReference type="SMART" id="SM00388">
    <property type="entry name" value="HisKA"/>
    <property type="match status" value="1"/>
</dbReference>
<dbReference type="RefSeq" id="WP_153248234.1">
    <property type="nucleotide sequence ID" value="NZ_CP044205.1"/>
</dbReference>
<dbReference type="SUPFAM" id="SSF55874">
    <property type="entry name" value="ATPase domain of HSP90 chaperone/DNA topoisomerase II/histidine kinase"/>
    <property type="match status" value="1"/>
</dbReference>
<comment type="subcellular location">
    <subcellularLocation>
        <location evidence="2">Membrane</location>
    </subcellularLocation>
</comment>
<feature type="modified residue" description="4-aspartylphosphate" evidence="12">
    <location>
        <position position="597"/>
    </location>
</feature>
<keyword evidence="8" id="KW-0067">ATP-binding</keyword>
<accession>A0A5Q0BEF6</accession>
<evidence type="ECO:0000259" key="15">
    <source>
        <dbReference type="PROSITE" id="PS50110"/>
    </source>
</evidence>
<dbReference type="InterPro" id="IPR005467">
    <property type="entry name" value="His_kinase_dom"/>
</dbReference>
<dbReference type="CDD" id="cd00130">
    <property type="entry name" value="PAS"/>
    <property type="match status" value="1"/>
</dbReference>
<dbReference type="PRINTS" id="PR00344">
    <property type="entry name" value="BCTRLSENSOR"/>
</dbReference>
<dbReference type="GO" id="GO:0000155">
    <property type="term" value="F:phosphorelay sensor kinase activity"/>
    <property type="evidence" value="ECO:0007669"/>
    <property type="project" value="InterPro"/>
</dbReference>
<dbReference type="Pfam" id="PF08448">
    <property type="entry name" value="PAS_4"/>
    <property type="match status" value="1"/>
</dbReference>
<reference evidence="18 19" key="1">
    <citation type="submission" date="2019-09" db="EMBL/GenBank/DDBJ databases">
        <title>Ecophysiology of the spiral-shaped methanotroph Methylospira mobilis as revealed by the complete genome sequence.</title>
        <authorList>
            <person name="Oshkin I.Y."/>
            <person name="Dedysh S.N."/>
            <person name="Miroshnikov K."/>
            <person name="Danilova O.V."/>
            <person name="Hakobyan A."/>
            <person name="Liesack W."/>
        </authorList>
    </citation>
    <scope>NUCLEOTIDE SEQUENCE [LARGE SCALE GENOMIC DNA]</scope>
    <source>
        <strain evidence="18 19">Shm1</strain>
    </source>
</reference>
<dbReference type="PROSITE" id="PS50109">
    <property type="entry name" value="HIS_KIN"/>
    <property type="match status" value="1"/>
</dbReference>